<comment type="cofactor">
    <cofactor evidence="1 11">
        <name>pyridoxal 5'-phosphate</name>
        <dbReference type="ChEBI" id="CHEBI:597326"/>
    </cofactor>
</comment>
<feature type="modified residue" description="N6-(pyridoxal phosphate)lysine" evidence="12">
    <location>
        <position position="46"/>
    </location>
</feature>
<evidence type="ECO:0000256" key="1">
    <source>
        <dbReference type="ARBA" id="ARBA00001933"/>
    </source>
</evidence>
<evidence type="ECO:0000259" key="13">
    <source>
        <dbReference type="Pfam" id="PF00291"/>
    </source>
</evidence>
<dbReference type="CDD" id="cd01561">
    <property type="entry name" value="CBS_like"/>
    <property type="match status" value="1"/>
</dbReference>
<proteinExistence type="inferred from homology"/>
<keyword evidence="8" id="KW-0198">Cysteine biosynthesis</keyword>
<feature type="domain" description="Tryptophan synthase beta chain-like PALP" evidence="13">
    <location>
        <begin position="8"/>
        <end position="295"/>
    </location>
</feature>
<evidence type="ECO:0000256" key="10">
    <source>
        <dbReference type="ARBA" id="ARBA00033075"/>
    </source>
</evidence>
<evidence type="ECO:0000256" key="9">
    <source>
        <dbReference type="ARBA" id="ARBA00030296"/>
    </source>
</evidence>
<dbReference type="FunFam" id="3.40.50.1100:FF:000118">
    <property type="entry name" value="Related to CYS4-cystathionine beta-synthase"/>
    <property type="match status" value="1"/>
</dbReference>
<comment type="pathway">
    <text evidence="2">Amino-acid biosynthesis; L-cysteine biosynthesis; L-cysteine from L-serine: step 2/2.</text>
</comment>
<evidence type="ECO:0000256" key="8">
    <source>
        <dbReference type="ARBA" id="ARBA00023192"/>
    </source>
</evidence>
<dbReference type="NCBIfam" id="TIGR01139">
    <property type="entry name" value="cysK"/>
    <property type="match status" value="1"/>
</dbReference>
<comment type="similarity">
    <text evidence="3">Belongs to the cysteine synthase/cystathionine beta-synthase family.</text>
</comment>
<dbReference type="Gene3D" id="3.40.50.1100">
    <property type="match status" value="2"/>
</dbReference>
<accession>A0A498CM22</accession>
<protein>
    <recommendedName>
        <fullName evidence="4">Cysteine synthase</fullName>
    </recommendedName>
    <alternativeName>
        <fullName evidence="9">O-acetylserine (thiol)-lyase</fullName>
    </alternativeName>
    <alternativeName>
        <fullName evidence="10">O-acetylserine sulfhydrylase</fullName>
    </alternativeName>
</protein>
<feature type="binding site" evidence="11">
    <location>
        <position position="268"/>
    </location>
    <ligand>
        <name>pyridoxal 5'-phosphate</name>
        <dbReference type="ChEBI" id="CHEBI:597326"/>
    </ligand>
</feature>
<evidence type="ECO:0000256" key="7">
    <source>
        <dbReference type="ARBA" id="ARBA00022898"/>
    </source>
</evidence>
<sequence length="309" mass="32235">MNIKNDLTQLIGNTPLMYLANYSASRGLAAKLAVKLEYFNPLGSIKDRAAYAMVVDAEKRGLVKEGTVIIEPTSGNTGIGLAFVCAARGYRLILTMPETMSRERRALLAALGAELVLTEGAKGMTGAIEKAAELASQLPSAFIPQQFENPANPAIHEATTAKEILRDTDGRIDILVATFGTGGTVSGVGRALKRHNPDIRVVGVEPAESPLVSEGRAGPHGIQGIGANLVPANLDRSVLDEIATVTTGEAFEACRAVARQDGLLVGVSSGAAIAAAAKIAAREENAGRLIVAVCPDTGERYLSSGLYEA</sequence>
<feature type="binding site" evidence="11">
    <location>
        <begin position="180"/>
        <end position="184"/>
    </location>
    <ligand>
        <name>pyridoxal 5'-phosphate</name>
        <dbReference type="ChEBI" id="CHEBI:597326"/>
    </ligand>
</feature>
<dbReference type="EMBL" id="RCHT01000027">
    <property type="protein sequence ID" value="RLL08928.1"/>
    <property type="molecule type" value="Genomic_DNA"/>
</dbReference>
<dbReference type="InterPro" id="IPR036052">
    <property type="entry name" value="TrpB-like_PALP_sf"/>
</dbReference>
<evidence type="ECO:0000256" key="6">
    <source>
        <dbReference type="ARBA" id="ARBA00022679"/>
    </source>
</evidence>
<dbReference type="Pfam" id="PF00291">
    <property type="entry name" value="PALP"/>
    <property type="match status" value="1"/>
</dbReference>
<evidence type="ECO:0000313" key="15">
    <source>
        <dbReference type="Proteomes" id="UP000276301"/>
    </source>
</evidence>
<evidence type="ECO:0000256" key="12">
    <source>
        <dbReference type="PIRSR" id="PIRSR605856-51"/>
    </source>
</evidence>
<dbReference type="GO" id="GO:0004124">
    <property type="term" value="F:cysteine synthase activity"/>
    <property type="evidence" value="ECO:0007669"/>
    <property type="project" value="InterPro"/>
</dbReference>
<organism evidence="14 15">
    <name type="scientific">Anaerotruncus massiliensis</name>
    <name type="common">ex Liu et al. 2021</name>
    <dbReference type="NCBI Taxonomy" id="2321404"/>
    <lineage>
        <taxon>Bacteria</taxon>
        <taxon>Bacillati</taxon>
        <taxon>Bacillota</taxon>
        <taxon>Clostridia</taxon>
        <taxon>Eubacteriales</taxon>
        <taxon>Oscillospiraceae</taxon>
        <taxon>Anaerotruncus</taxon>
    </lineage>
</organism>
<comment type="caution">
    <text evidence="14">The sequence shown here is derived from an EMBL/GenBank/DDBJ whole genome shotgun (WGS) entry which is preliminary data.</text>
</comment>
<feature type="binding site" evidence="11">
    <location>
        <position position="76"/>
    </location>
    <ligand>
        <name>pyridoxal 5'-phosphate</name>
        <dbReference type="ChEBI" id="CHEBI:597326"/>
    </ligand>
</feature>
<dbReference type="InterPro" id="IPR005856">
    <property type="entry name" value="Cys_synth"/>
</dbReference>
<dbReference type="Proteomes" id="UP000276301">
    <property type="component" value="Unassembled WGS sequence"/>
</dbReference>
<gene>
    <name evidence="14" type="primary">cysK</name>
    <name evidence="14" type="ORF">D4A47_11400</name>
</gene>
<dbReference type="InterPro" id="IPR005859">
    <property type="entry name" value="CysK"/>
</dbReference>
<evidence type="ECO:0000256" key="11">
    <source>
        <dbReference type="PIRSR" id="PIRSR605856-50"/>
    </source>
</evidence>
<dbReference type="NCBIfam" id="TIGR01136">
    <property type="entry name" value="cysKM"/>
    <property type="match status" value="1"/>
</dbReference>
<dbReference type="PANTHER" id="PTHR10314">
    <property type="entry name" value="CYSTATHIONINE BETA-SYNTHASE"/>
    <property type="match status" value="1"/>
</dbReference>
<dbReference type="GO" id="GO:0006535">
    <property type="term" value="P:cysteine biosynthetic process from serine"/>
    <property type="evidence" value="ECO:0007669"/>
    <property type="project" value="InterPro"/>
</dbReference>
<name>A0A498CM22_9FIRM</name>
<evidence type="ECO:0000256" key="3">
    <source>
        <dbReference type="ARBA" id="ARBA00007103"/>
    </source>
</evidence>
<dbReference type="AlphaFoldDB" id="A0A498CM22"/>
<dbReference type="InterPro" id="IPR001926">
    <property type="entry name" value="TrpB-like_PALP"/>
</dbReference>
<keyword evidence="15" id="KW-1185">Reference proteome</keyword>
<keyword evidence="5" id="KW-0028">Amino-acid biosynthesis</keyword>
<dbReference type="InterPro" id="IPR050214">
    <property type="entry name" value="Cys_Synth/Cystath_Beta-Synth"/>
</dbReference>
<dbReference type="SUPFAM" id="SSF53686">
    <property type="entry name" value="Tryptophan synthase beta subunit-like PLP-dependent enzymes"/>
    <property type="match status" value="1"/>
</dbReference>
<evidence type="ECO:0000256" key="4">
    <source>
        <dbReference type="ARBA" id="ARBA00019371"/>
    </source>
</evidence>
<keyword evidence="7 11" id="KW-0663">Pyridoxal phosphate</keyword>
<keyword evidence="6 14" id="KW-0808">Transferase</keyword>
<dbReference type="UniPathway" id="UPA00136">
    <property type="reaction ID" value="UER00200"/>
</dbReference>
<evidence type="ECO:0000256" key="2">
    <source>
        <dbReference type="ARBA" id="ARBA00004962"/>
    </source>
</evidence>
<evidence type="ECO:0000256" key="5">
    <source>
        <dbReference type="ARBA" id="ARBA00022605"/>
    </source>
</evidence>
<dbReference type="FunFam" id="3.40.50.1100:FF:000002">
    <property type="entry name" value="Cysteine synthase"/>
    <property type="match status" value="1"/>
</dbReference>
<reference evidence="14 15" key="1">
    <citation type="submission" date="2018-10" db="EMBL/GenBank/DDBJ databases">
        <title>Anaerotruncus faecis sp. nov., isolated from human feces.</title>
        <authorList>
            <person name="Wang Y.-J."/>
        </authorList>
    </citation>
    <scope>NUCLEOTIDE SEQUENCE [LARGE SCALE GENOMIC DNA]</scope>
    <source>
        <strain evidence="14 15">22A2-44</strain>
    </source>
</reference>
<evidence type="ECO:0000313" key="14">
    <source>
        <dbReference type="EMBL" id="RLL08928.1"/>
    </source>
</evidence>
<dbReference type="RefSeq" id="WP_121587365.1">
    <property type="nucleotide sequence ID" value="NZ_RCHT01000027.1"/>
</dbReference>